<keyword evidence="3" id="KW-1185">Reference proteome</keyword>
<evidence type="ECO:0000313" key="3">
    <source>
        <dbReference type="Proteomes" id="UP000325577"/>
    </source>
</evidence>
<dbReference type="Pfam" id="PF00179">
    <property type="entry name" value="UQ_con"/>
    <property type="match status" value="1"/>
</dbReference>
<dbReference type="PANTHER" id="PTHR24068">
    <property type="entry name" value="UBIQUITIN-CONJUGATING ENZYME E2"/>
    <property type="match status" value="1"/>
</dbReference>
<dbReference type="InterPro" id="IPR000608">
    <property type="entry name" value="UBC"/>
</dbReference>
<dbReference type="EMBL" id="CM018031">
    <property type="protein sequence ID" value="KAA8548407.1"/>
    <property type="molecule type" value="Genomic_DNA"/>
</dbReference>
<gene>
    <name evidence="2" type="ORF">F0562_000091</name>
</gene>
<protein>
    <recommendedName>
        <fullName evidence="1">UBC core domain-containing protein</fullName>
    </recommendedName>
</protein>
<proteinExistence type="predicted"/>
<sequence length="119" mass="13211">MRGRGLKRSSEKLTRIPQHTAVMVLWTVTSFTGRAPSRGLSTPRLRVASSTFPSDFPIEYPFKPPIIKFLTKVYHPNVGADGTIHVDILGDQWSPALTIEKLLLSICSFLPDPNLQAIP</sequence>
<dbReference type="OrthoDB" id="7851174at2759"/>
<reference evidence="2 3" key="1">
    <citation type="submission" date="2019-09" db="EMBL/GenBank/DDBJ databases">
        <title>A chromosome-level genome assembly of the Chinese tupelo Nyssa sinensis.</title>
        <authorList>
            <person name="Yang X."/>
            <person name="Kang M."/>
            <person name="Yang Y."/>
            <person name="Xiong H."/>
            <person name="Wang M."/>
            <person name="Zhang Z."/>
            <person name="Wang Z."/>
            <person name="Wu H."/>
            <person name="Ma T."/>
            <person name="Liu J."/>
            <person name="Xi Z."/>
        </authorList>
    </citation>
    <scope>NUCLEOTIDE SEQUENCE [LARGE SCALE GENOMIC DNA]</scope>
    <source>
        <strain evidence="2">J267</strain>
        <tissue evidence="2">Leaf</tissue>
    </source>
</reference>
<accession>A0A5J5C3A0</accession>
<dbReference type="SUPFAM" id="SSF54495">
    <property type="entry name" value="UBC-like"/>
    <property type="match status" value="1"/>
</dbReference>
<feature type="domain" description="UBC core" evidence="1">
    <location>
        <begin position="1"/>
        <end position="119"/>
    </location>
</feature>
<evidence type="ECO:0000259" key="1">
    <source>
        <dbReference type="PROSITE" id="PS50127"/>
    </source>
</evidence>
<name>A0A5J5C3A0_9ASTE</name>
<evidence type="ECO:0000313" key="2">
    <source>
        <dbReference type="EMBL" id="KAA8548407.1"/>
    </source>
</evidence>
<organism evidence="2 3">
    <name type="scientific">Nyssa sinensis</name>
    <dbReference type="NCBI Taxonomy" id="561372"/>
    <lineage>
        <taxon>Eukaryota</taxon>
        <taxon>Viridiplantae</taxon>
        <taxon>Streptophyta</taxon>
        <taxon>Embryophyta</taxon>
        <taxon>Tracheophyta</taxon>
        <taxon>Spermatophyta</taxon>
        <taxon>Magnoliopsida</taxon>
        <taxon>eudicotyledons</taxon>
        <taxon>Gunneridae</taxon>
        <taxon>Pentapetalae</taxon>
        <taxon>asterids</taxon>
        <taxon>Cornales</taxon>
        <taxon>Nyssaceae</taxon>
        <taxon>Nyssa</taxon>
    </lineage>
</organism>
<dbReference type="AlphaFoldDB" id="A0A5J5C3A0"/>
<dbReference type="InterPro" id="IPR016135">
    <property type="entry name" value="UBQ-conjugating_enzyme/RWD"/>
</dbReference>
<dbReference type="PROSITE" id="PS50127">
    <property type="entry name" value="UBC_2"/>
    <property type="match status" value="1"/>
</dbReference>
<dbReference type="Gene3D" id="3.10.110.10">
    <property type="entry name" value="Ubiquitin Conjugating Enzyme"/>
    <property type="match status" value="1"/>
</dbReference>
<dbReference type="SMART" id="SM00212">
    <property type="entry name" value="UBCc"/>
    <property type="match status" value="1"/>
</dbReference>
<dbReference type="Proteomes" id="UP000325577">
    <property type="component" value="Linkage Group LG0"/>
</dbReference>